<dbReference type="InterPro" id="IPR036388">
    <property type="entry name" value="WH-like_DNA-bd_sf"/>
</dbReference>
<dbReference type="eggNOG" id="KOG2165">
    <property type="taxonomic scope" value="Eukaryota"/>
</dbReference>
<dbReference type="OMA" id="ERYYEFP"/>
<keyword evidence="4" id="KW-0833">Ubl conjugation pathway</keyword>
<organism evidence="8 9">
    <name type="scientific">Lachancea thermotolerans (strain ATCC 56472 / CBS 6340 / NRRL Y-8284)</name>
    <name type="common">Yeast</name>
    <name type="synonym">Kluyveromyces thermotolerans</name>
    <dbReference type="NCBI Taxonomy" id="559295"/>
    <lineage>
        <taxon>Eukaryota</taxon>
        <taxon>Fungi</taxon>
        <taxon>Dikarya</taxon>
        <taxon>Ascomycota</taxon>
        <taxon>Saccharomycotina</taxon>
        <taxon>Saccharomycetes</taxon>
        <taxon>Saccharomycetales</taxon>
        <taxon>Saccharomycetaceae</taxon>
        <taxon>Lachancea</taxon>
    </lineage>
</organism>
<dbReference type="PANTHER" id="PTHR45957:SF1">
    <property type="entry name" value="ANAPHASE-PROMOTING COMPLEX SUBUNIT 2"/>
    <property type="match status" value="1"/>
</dbReference>
<reference evidence="8 9" key="1">
    <citation type="journal article" date="2009" name="Genome Res.">
        <title>Comparative genomics of protoploid Saccharomycetaceae.</title>
        <authorList>
            <consortium name="The Genolevures Consortium"/>
            <person name="Souciet J.-L."/>
            <person name="Dujon B."/>
            <person name="Gaillardin C."/>
            <person name="Johnston M."/>
            <person name="Baret P.V."/>
            <person name="Cliften P."/>
            <person name="Sherman D.J."/>
            <person name="Weissenbach J."/>
            <person name="Westhof E."/>
            <person name="Wincker P."/>
            <person name="Jubin C."/>
            <person name="Poulain J."/>
            <person name="Barbe V."/>
            <person name="Segurens B."/>
            <person name="Artiguenave F."/>
            <person name="Anthouard V."/>
            <person name="Vacherie B."/>
            <person name="Val M.-E."/>
            <person name="Fulton R.S."/>
            <person name="Minx P."/>
            <person name="Wilson R."/>
            <person name="Durrens P."/>
            <person name="Jean G."/>
            <person name="Marck C."/>
            <person name="Martin T."/>
            <person name="Nikolski M."/>
            <person name="Rolland T."/>
            <person name="Seret M.-L."/>
            <person name="Casaregola S."/>
            <person name="Despons L."/>
            <person name="Fairhead C."/>
            <person name="Fischer G."/>
            <person name="Lafontaine I."/>
            <person name="Leh V."/>
            <person name="Lemaire M."/>
            <person name="de Montigny J."/>
            <person name="Neuveglise C."/>
            <person name="Thierry A."/>
            <person name="Blanc-Lenfle I."/>
            <person name="Bleykasten C."/>
            <person name="Diffels J."/>
            <person name="Fritsch E."/>
            <person name="Frangeul L."/>
            <person name="Goeffon A."/>
            <person name="Jauniaux N."/>
            <person name="Kachouri-Lafond R."/>
            <person name="Payen C."/>
            <person name="Potier S."/>
            <person name="Pribylova L."/>
            <person name="Ozanne C."/>
            <person name="Richard G.-F."/>
            <person name="Sacerdot C."/>
            <person name="Straub M.-L."/>
            <person name="Talla E."/>
        </authorList>
    </citation>
    <scope>NUCLEOTIDE SEQUENCE [LARGE SCALE GENOMIC DNA]</scope>
    <source>
        <strain evidence="9">ATCC 56472 / CBS 6340 / NRRL Y-8284</strain>
    </source>
</reference>
<evidence type="ECO:0000313" key="9">
    <source>
        <dbReference type="Proteomes" id="UP000002036"/>
    </source>
</evidence>
<sequence>MTLSDEGRELSEQLHSLLHDVDSSLEDDLEGILTWVNPNEPGSNHQMRPPSLRVKSAIKSLLNGVVTSESFIDLLGKYMIFQTRKHFFLNYQSLLYFKDVQKLERYYEFPTRYVNIFSSEEWCDEMSGLRNYLIRQNSGLKNNIQLRLEQLVHEDDFDMACKIYEWLCQAEGRLLPEILVDVLLSKVKLFASKNMNSAWTQRFTIMEAYNLFVTNYWSVFCRMLQCMEDDHEITNEIYRCFEEEFIRIRTSQVFDIFVTGFPTTKPTLLELRSVLKTSVKYTELITEFLYQFESKMLNPSITTAEILLSYVRAIKSILIVDVSFRYFQLLTNFVRPYLMERHDTVATFLYAMLGLDASDLSSKNSTSTHMSIASQLSAELRGSHQPISSSTAERGNLPHGKHALSMNPYEPAYQQIIDYYLHWNPEPADSIQANNDQALISKELFDIIVELFDSKDVIVREFLGLFTRKLLGLRGYKLESNWVQSLKVVKKKLDFKTYSSAQEFSNINNIDVMLRDVKHSEELCSLMHEKLGLSDRIIPKFVSYLFWNAHSDFSALPKDHPLPKELEADINNYKKAYTNVKKGRKLRLHPEQSIVELQLRLADGRDLNYEVTLDEALVLSYLSSNGDGTVEEIVKQTNLDISQVEKSLKFWVKSSILRYSTETSRYSVEERQNVDVKHAVERQSSSEIVNATDSVDLQQQQFIDSMQKVLPFIKGMLTNLGSLKADKIHSFLKMAVPKEIGYSATPSQLQLYLNALVEESKLVKTPNGAFRLAK</sequence>
<dbReference type="InterPro" id="IPR016158">
    <property type="entry name" value="Cullin_homology"/>
</dbReference>
<dbReference type="Pfam" id="PF25773">
    <property type="entry name" value="TPR_ANAPC2"/>
    <property type="match status" value="1"/>
</dbReference>
<dbReference type="GO" id="GO:0006511">
    <property type="term" value="P:ubiquitin-dependent protein catabolic process"/>
    <property type="evidence" value="ECO:0007669"/>
    <property type="project" value="InterPro"/>
</dbReference>
<dbReference type="EMBL" id="CU928171">
    <property type="protein sequence ID" value="CAR25132.1"/>
    <property type="molecule type" value="Genomic_DNA"/>
</dbReference>
<dbReference type="PANTHER" id="PTHR45957">
    <property type="entry name" value="ANAPHASE-PROMOTING COMPLEX SUBUNIT 2"/>
    <property type="match status" value="1"/>
</dbReference>
<comment type="similarity">
    <text evidence="6">Belongs to the cullin family.</text>
</comment>
<dbReference type="Pfam" id="PF08672">
    <property type="entry name" value="ANAPC2"/>
    <property type="match status" value="1"/>
</dbReference>
<dbReference type="Gene3D" id="3.30.230.130">
    <property type="entry name" value="Cullin, Chain C, Domain 2"/>
    <property type="match status" value="1"/>
</dbReference>
<dbReference type="KEGG" id="lth:KLTH0G12342g"/>
<dbReference type="SUPFAM" id="SSF75632">
    <property type="entry name" value="Cullin homology domain"/>
    <property type="match status" value="1"/>
</dbReference>
<protein>
    <recommendedName>
        <fullName evidence="1">Anaphase-promoting complex subunit 2</fullName>
    </recommendedName>
</protein>
<dbReference type="SMART" id="SM00182">
    <property type="entry name" value="CULLIN"/>
    <property type="match status" value="1"/>
</dbReference>
<gene>
    <name evidence="8" type="ordered locus">KLTH0G12342g</name>
</gene>
<evidence type="ECO:0000256" key="6">
    <source>
        <dbReference type="PROSITE-ProRule" id="PRU00330"/>
    </source>
</evidence>
<dbReference type="PROSITE" id="PS50069">
    <property type="entry name" value="CULLIN_2"/>
    <property type="match status" value="1"/>
</dbReference>
<dbReference type="Gene3D" id="1.10.10.10">
    <property type="entry name" value="Winged helix-like DNA-binding domain superfamily/Winged helix DNA-binding domain"/>
    <property type="match status" value="1"/>
</dbReference>
<dbReference type="Proteomes" id="UP000002036">
    <property type="component" value="Chromosome G"/>
</dbReference>
<dbReference type="SMART" id="SM01013">
    <property type="entry name" value="APC2"/>
    <property type="match status" value="1"/>
</dbReference>
<dbReference type="Pfam" id="PF26557">
    <property type="entry name" value="Cullin_AB"/>
    <property type="match status" value="1"/>
</dbReference>
<evidence type="ECO:0000256" key="1">
    <source>
        <dbReference type="ARBA" id="ARBA00016068"/>
    </source>
</evidence>
<evidence type="ECO:0000256" key="2">
    <source>
        <dbReference type="ARBA" id="ARBA00022618"/>
    </source>
</evidence>
<dbReference type="STRING" id="559295.C5DMX1"/>
<dbReference type="InterPro" id="IPR057975">
    <property type="entry name" value="TPR_ANAPC2"/>
</dbReference>
<dbReference type="InterPro" id="IPR059120">
    <property type="entry name" value="Cullin-like_AB"/>
</dbReference>
<keyword evidence="3" id="KW-0498">Mitosis</keyword>
<dbReference type="HOGENOM" id="CLU_357897_0_0_1"/>
<evidence type="ECO:0000313" key="8">
    <source>
        <dbReference type="EMBL" id="CAR25132.1"/>
    </source>
</evidence>
<proteinExistence type="inferred from homology"/>
<dbReference type="InterPro" id="IPR014786">
    <property type="entry name" value="ANAPC2_C"/>
</dbReference>
<evidence type="ECO:0000256" key="3">
    <source>
        <dbReference type="ARBA" id="ARBA00022776"/>
    </source>
</evidence>
<keyword evidence="2" id="KW-0132">Cell division</keyword>
<feature type="domain" description="Cullin family profile" evidence="7">
    <location>
        <begin position="447"/>
        <end position="652"/>
    </location>
</feature>
<dbReference type="InterPro" id="IPR036390">
    <property type="entry name" value="WH_DNA-bd_sf"/>
</dbReference>
<dbReference type="InParanoid" id="C5DMX1"/>
<dbReference type="GO" id="GO:0070979">
    <property type="term" value="P:protein K11-linked ubiquitination"/>
    <property type="evidence" value="ECO:0007669"/>
    <property type="project" value="TreeGrafter"/>
</dbReference>
<evidence type="ECO:0000259" key="7">
    <source>
        <dbReference type="PROSITE" id="PS50069"/>
    </source>
</evidence>
<keyword evidence="9" id="KW-1185">Reference proteome</keyword>
<evidence type="ECO:0000256" key="4">
    <source>
        <dbReference type="ARBA" id="ARBA00022786"/>
    </source>
</evidence>
<dbReference type="GO" id="GO:0007091">
    <property type="term" value="P:metaphase/anaphase transition of mitotic cell cycle"/>
    <property type="evidence" value="ECO:0007669"/>
    <property type="project" value="TreeGrafter"/>
</dbReference>
<dbReference type="InterPro" id="IPR044554">
    <property type="entry name" value="ANAPC2"/>
</dbReference>
<dbReference type="FunCoup" id="C5DMX1">
    <property type="interactions" value="724"/>
</dbReference>
<dbReference type="OrthoDB" id="5581181at2759"/>
<dbReference type="GO" id="GO:0051301">
    <property type="term" value="P:cell division"/>
    <property type="evidence" value="ECO:0007669"/>
    <property type="project" value="UniProtKB-KW"/>
</dbReference>
<dbReference type="GO" id="GO:0031625">
    <property type="term" value="F:ubiquitin protein ligase binding"/>
    <property type="evidence" value="ECO:0007669"/>
    <property type="project" value="InterPro"/>
</dbReference>
<dbReference type="RefSeq" id="XP_002555569.1">
    <property type="nucleotide sequence ID" value="XM_002555523.1"/>
</dbReference>
<keyword evidence="5" id="KW-0131">Cell cycle</keyword>
<accession>C5DMX1</accession>
<dbReference type="GO" id="GO:0005680">
    <property type="term" value="C:anaphase-promoting complex"/>
    <property type="evidence" value="ECO:0007669"/>
    <property type="project" value="TreeGrafter"/>
</dbReference>
<name>C5DMX1_LACTC</name>
<dbReference type="AlphaFoldDB" id="C5DMX1"/>
<dbReference type="GeneID" id="8293851"/>
<dbReference type="InterPro" id="IPR036317">
    <property type="entry name" value="Cullin_homology_sf"/>
</dbReference>
<evidence type="ECO:0000256" key="5">
    <source>
        <dbReference type="ARBA" id="ARBA00023306"/>
    </source>
</evidence>
<dbReference type="SUPFAM" id="SSF46785">
    <property type="entry name" value="Winged helix' DNA-binding domain"/>
    <property type="match status" value="1"/>
</dbReference>